<dbReference type="AlphaFoldDB" id="A0A182MCZ3"/>
<evidence type="ECO:0000256" key="1">
    <source>
        <dbReference type="SAM" id="MobiDB-lite"/>
    </source>
</evidence>
<reference evidence="4" key="1">
    <citation type="submission" date="2013-09" db="EMBL/GenBank/DDBJ databases">
        <title>The Genome Sequence of Anopheles culicifacies species A.</title>
        <authorList>
            <consortium name="The Broad Institute Genomics Platform"/>
            <person name="Neafsey D.E."/>
            <person name="Besansky N."/>
            <person name="Howell P."/>
            <person name="Walton C."/>
            <person name="Young S.K."/>
            <person name="Zeng Q."/>
            <person name="Gargeya S."/>
            <person name="Fitzgerald M."/>
            <person name="Haas B."/>
            <person name="Abouelleil A."/>
            <person name="Allen A.W."/>
            <person name="Alvarado L."/>
            <person name="Arachchi H.M."/>
            <person name="Berlin A.M."/>
            <person name="Chapman S.B."/>
            <person name="Gainer-Dewar J."/>
            <person name="Goldberg J."/>
            <person name="Griggs A."/>
            <person name="Gujja S."/>
            <person name="Hansen M."/>
            <person name="Howarth C."/>
            <person name="Imamovic A."/>
            <person name="Ireland A."/>
            <person name="Larimer J."/>
            <person name="McCowan C."/>
            <person name="Murphy C."/>
            <person name="Pearson M."/>
            <person name="Poon T.W."/>
            <person name="Priest M."/>
            <person name="Roberts A."/>
            <person name="Saif S."/>
            <person name="Shea T."/>
            <person name="Sisk P."/>
            <person name="Sykes S."/>
            <person name="Wortman J."/>
            <person name="Nusbaum C."/>
            <person name="Birren B."/>
        </authorList>
    </citation>
    <scope>NUCLEOTIDE SEQUENCE [LARGE SCALE GENOMIC DNA]</scope>
    <source>
        <strain evidence="4">A-37</strain>
    </source>
</reference>
<dbReference type="InterPro" id="IPR003118">
    <property type="entry name" value="Pointed_dom"/>
</dbReference>
<feature type="region of interest" description="Disordered" evidence="1">
    <location>
        <begin position="165"/>
        <end position="192"/>
    </location>
</feature>
<dbReference type="SUPFAM" id="SSF47769">
    <property type="entry name" value="SAM/Pointed domain"/>
    <property type="match status" value="2"/>
</dbReference>
<name>A0A182MCZ3_9DIPT</name>
<evidence type="ECO:0000313" key="4">
    <source>
        <dbReference type="Proteomes" id="UP000075883"/>
    </source>
</evidence>
<dbReference type="VEuPathDB" id="VectorBase:ACUA015276"/>
<dbReference type="STRING" id="139723.A0A182MCZ3"/>
<dbReference type="EMBL" id="AXCM01013058">
    <property type="status" value="NOT_ANNOTATED_CDS"/>
    <property type="molecule type" value="Genomic_DNA"/>
</dbReference>
<feature type="region of interest" description="Disordered" evidence="1">
    <location>
        <begin position="25"/>
        <end position="56"/>
    </location>
</feature>
<evidence type="ECO:0000259" key="2">
    <source>
        <dbReference type="PROSITE" id="PS51433"/>
    </source>
</evidence>
<accession>A0A182MCZ3</accession>
<dbReference type="Gene3D" id="1.10.150.50">
    <property type="entry name" value="Transcription Factor, Ets-1"/>
    <property type="match status" value="2"/>
</dbReference>
<feature type="domain" description="PNT" evidence="2">
    <location>
        <begin position="55"/>
        <end position="141"/>
    </location>
</feature>
<dbReference type="Pfam" id="PF00536">
    <property type="entry name" value="SAM_1"/>
    <property type="match status" value="1"/>
</dbReference>
<evidence type="ECO:0000313" key="3">
    <source>
        <dbReference type="EnsemblMetazoa" id="ACUA015276-PA"/>
    </source>
</evidence>
<dbReference type="GO" id="GO:0043565">
    <property type="term" value="F:sequence-specific DNA binding"/>
    <property type="evidence" value="ECO:0007669"/>
    <property type="project" value="InterPro"/>
</dbReference>
<reference evidence="3" key="2">
    <citation type="submission" date="2020-05" db="UniProtKB">
        <authorList>
            <consortium name="EnsemblMetazoa"/>
        </authorList>
    </citation>
    <scope>IDENTIFICATION</scope>
    <source>
        <strain evidence="3">A-37</strain>
    </source>
</reference>
<dbReference type="PROSITE" id="PS51433">
    <property type="entry name" value="PNT"/>
    <property type="match status" value="1"/>
</dbReference>
<dbReference type="InterPro" id="IPR001660">
    <property type="entry name" value="SAM"/>
</dbReference>
<protein>
    <recommendedName>
        <fullName evidence="2">PNT domain-containing protein</fullName>
    </recommendedName>
</protein>
<dbReference type="SMART" id="SM00251">
    <property type="entry name" value="SAM_PNT"/>
    <property type="match status" value="1"/>
</dbReference>
<proteinExistence type="predicted"/>
<organism evidence="3 4">
    <name type="scientific">Anopheles culicifacies</name>
    <dbReference type="NCBI Taxonomy" id="139723"/>
    <lineage>
        <taxon>Eukaryota</taxon>
        <taxon>Metazoa</taxon>
        <taxon>Ecdysozoa</taxon>
        <taxon>Arthropoda</taxon>
        <taxon>Hexapoda</taxon>
        <taxon>Insecta</taxon>
        <taxon>Pterygota</taxon>
        <taxon>Neoptera</taxon>
        <taxon>Endopterygota</taxon>
        <taxon>Diptera</taxon>
        <taxon>Nematocera</taxon>
        <taxon>Culicoidea</taxon>
        <taxon>Culicidae</taxon>
        <taxon>Anophelinae</taxon>
        <taxon>Anopheles</taxon>
        <taxon>culicifacies species complex</taxon>
    </lineage>
</organism>
<dbReference type="EnsemblMetazoa" id="ACUA015276-RA">
    <property type="protein sequence ID" value="ACUA015276-PA"/>
    <property type="gene ID" value="ACUA015276"/>
</dbReference>
<sequence>MQVESATKWRVPPLDLSAVSVLTNETERRWNHGTNGNGGGGGTTNVNGRESNASSQTTIKKIQYGADGLPIDPRDWTRANVWTWLINLAQSEGLDISPELAQKFPMNGKALCLMSLDMYLSRVPVGGKMLYPIGLTIGDSNTPRPSPVIQKISPSGNCTQDVSFEAYKQPKNRSKRRSFSPMVHQSRMPSPELSPIELSQPFGISPHCNTPKDTERLGVAGKSYLVAKQIRTQKKRSPQEEEVYAVTPLAKRELEHRICVSNILKDMNLSKYIRIFTKEEINFDVFLTLCEKDLHEIGIHCQEDIEKILAKIADYNMSAEG</sequence>
<dbReference type="InterPro" id="IPR013761">
    <property type="entry name" value="SAM/pointed_sf"/>
</dbReference>
<keyword evidence="4" id="KW-1185">Reference proteome</keyword>
<dbReference type="Proteomes" id="UP000075883">
    <property type="component" value="Unassembled WGS sequence"/>
</dbReference>
<dbReference type="Pfam" id="PF02198">
    <property type="entry name" value="SAM_PNT"/>
    <property type="match status" value="1"/>
</dbReference>